<protein>
    <submittedName>
        <fullName evidence="3">Glutathione S-transferase</fullName>
    </submittedName>
</protein>
<dbReference type="PANTHER" id="PTHR44051:SF21">
    <property type="entry name" value="GLUTATHIONE S-TRANSFERASE FAMILY PROTEIN"/>
    <property type="match status" value="1"/>
</dbReference>
<dbReference type="CDD" id="cd03046">
    <property type="entry name" value="GST_N_GTT1_like"/>
    <property type="match status" value="1"/>
</dbReference>
<dbReference type="SUPFAM" id="SSF47616">
    <property type="entry name" value="GST C-terminal domain-like"/>
    <property type="match status" value="1"/>
</dbReference>
<dbReference type="InterPro" id="IPR004045">
    <property type="entry name" value="Glutathione_S-Trfase_N"/>
</dbReference>
<proteinExistence type="predicted"/>
<evidence type="ECO:0000313" key="4">
    <source>
        <dbReference type="Proteomes" id="UP000186308"/>
    </source>
</evidence>
<dbReference type="InterPro" id="IPR010987">
    <property type="entry name" value="Glutathione-S-Trfase_C-like"/>
</dbReference>
<dbReference type="InterPro" id="IPR036282">
    <property type="entry name" value="Glutathione-S-Trfase_C_sf"/>
</dbReference>
<evidence type="ECO:0000259" key="1">
    <source>
        <dbReference type="PROSITE" id="PS50404"/>
    </source>
</evidence>
<dbReference type="SFLD" id="SFLDS00019">
    <property type="entry name" value="Glutathione_Transferase_(cytos"/>
    <property type="match status" value="1"/>
</dbReference>
<evidence type="ECO:0000313" key="3">
    <source>
        <dbReference type="EMBL" id="SIQ30186.1"/>
    </source>
</evidence>
<sequence>MSDLILYTNPMSRGRIARWMLEEIGQPYRVELLDFKGAMKASHYLAINPMGKVPAVQHGDTIVTETAAICAYLADAFPEAELAPPLRDQRRGPYFRWMFFAAGPYEAAVTNKAFGFEVPAGREISTGYGSYTAVMDALEQAVGQGDFILGDQFSAADVYVGSQIAFGLMFGTIEKRPAFEAYAQRLAARPAAQRAAALDDALIAAAGDK</sequence>
<dbReference type="PANTHER" id="PTHR44051">
    <property type="entry name" value="GLUTATHIONE S-TRANSFERASE-RELATED"/>
    <property type="match status" value="1"/>
</dbReference>
<dbReference type="SFLD" id="SFLDG01150">
    <property type="entry name" value="Main.1:_Beta-like"/>
    <property type="match status" value="1"/>
</dbReference>
<comment type="caution">
    <text evidence="3">The sequence shown here is derived from an EMBL/GenBank/DDBJ whole genome shotgun (WGS) entry which is preliminary data.</text>
</comment>
<dbReference type="RefSeq" id="WP_029310853.1">
    <property type="nucleotide sequence ID" value="NZ_FTNE01000003.1"/>
</dbReference>
<evidence type="ECO:0000259" key="2">
    <source>
        <dbReference type="PROSITE" id="PS50405"/>
    </source>
</evidence>
<dbReference type="Gene3D" id="3.40.30.10">
    <property type="entry name" value="Glutaredoxin"/>
    <property type="match status" value="1"/>
</dbReference>
<feature type="domain" description="GST C-terminal" evidence="2">
    <location>
        <begin position="64"/>
        <end position="209"/>
    </location>
</feature>
<dbReference type="Gene3D" id="1.20.1050.10">
    <property type="match status" value="1"/>
</dbReference>
<name>A0A8G2CIK9_ACIRU</name>
<dbReference type="SFLD" id="SFLDG00358">
    <property type="entry name" value="Main_(cytGST)"/>
    <property type="match status" value="1"/>
</dbReference>
<dbReference type="PROSITE" id="PS50405">
    <property type="entry name" value="GST_CTER"/>
    <property type="match status" value="1"/>
</dbReference>
<dbReference type="SUPFAM" id="SSF52833">
    <property type="entry name" value="Thioredoxin-like"/>
    <property type="match status" value="1"/>
</dbReference>
<keyword evidence="4" id="KW-1185">Reference proteome</keyword>
<keyword evidence="3" id="KW-0808">Transferase</keyword>
<dbReference type="AlphaFoldDB" id="A0A8G2CIK9"/>
<organism evidence="3 4">
    <name type="scientific">Acidiphilium rubrum</name>
    <dbReference type="NCBI Taxonomy" id="526"/>
    <lineage>
        <taxon>Bacteria</taxon>
        <taxon>Pseudomonadati</taxon>
        <taxon>Pseudomonadota</taxon>
        <taxon>Alphaproteobacteria</taxon>
        <taxon>Acetobacterales</taxon>
        <taxon>Acidocellaceae</taxon>
        <taxon>Acidiphilium</taxon>
    </lineage>
</organism>
<accession>A0A8G2CIK9</accession>
<dbReference type="PROSITE" id="PS50404">
    <property type="entry name" value="GST_NTER"/>
    <property type="match status" value="1"/>
</dbReference>
<reference evidence="3 4" key="1">
    <citation type="submission" date="2017-01" db="EMBL/GenBank/DDBJ databases">
        <authorList>
            <person name="Varghese N."/>
            <person name="Submissions S."/>
        </authorList>
    </citation>
    <scope>NUCLEOTIDE SEQUENCE [LARGE SCALE GENOMIC DNA]</scope>
    <source>
        <strain evidence="3 4">ATCC 35905</strain>
    </source>
</reference>
<gene>
    <name evidence="3" type="ORF">SAMN05421828_103131</name>
</gene>
<feature type="domain" description="GST N-terminal" evidence="1">
    <location>
        <begin position="1"/>
        <end position="81"/>
    </location>
</feature>
<dbReference type="InterPro" id="IPR040079">
    <property type="entry name" value="Glutathione_S-Trfase"/>
</dbReference>
<dbReference type="CDD" id="cd03207">
    <property type="entry name" value="GST_C_8"/>
    <property type="match status" value="1"/>
</dbReference>
<dbReference type="OrthoDB" id="9811242at2"/>
<dbReference type="EMBL" id="FTNE01000003">
    <property type="protein sequence ID" value="SIQ30186.1"/>
    <property type="molecule type" value="Genomic_DNA"/>
</dbReference>
<dbReference type="GO" id="GO:0016740">
    <property type="term" value="F:transferase activity"/>
    <property type="evidence" value="ECO:0007669"/>
    <property type="project" value="UniProtKB-KW"/>
</dbReference>
<dbReference type="Proteomes" id="UP000186308">
    <property type="component" value="Unassembled WGS sequence"/>
</dbReference>
<dbReference type="Pfam" id="PF02798">
    <property type="entry name" value="GST_N"/>
    <property type="match status" value="1"/>
</dbReference>
<dbReference type="InterPro" id="IPR036249">
    <property type="entry name" value="Thioredoxin-like_sf"/>
</dbReference>